<dbReference type="InterPro" id="IPR029062">
    <property type="entry name" value="Class_I_gatase-like"/>
</dbReference>
<dbReference type="PANTHER" id="PTHR43130:SF2">
    <property type="entry name" value="DJ-1_PFPI DOMAIN-CONTAINING PROTEIN"/>
    <property type="match status" value="1"/>
</dbReference>
<dbReference type="GO" id="GO:0003677">
    <property type="term" value="F:DNA binding"/>
    <property type="evidence" value="ECO:0007669"/>
    <property type="project" value="UniProtKB-KW"/>
</dbReference>
<evidence type="ECO:0000259" key="1">
    <source>
        <dbReference type="Pfam" id="PF01965"/>
    </source>
</evidence>
<feature type="domain" description="DJ-1/PfpI" evidence="1">
    <location>
        <begin position="7"/>
        <end position="166"/>
    </location>
</feature>
<dbReference type="SUPFAM" id="SSF52317">
    <property type="entry name" value="Class I glutamine amidotransferase-like"/>
    <property type="match status" value="1"/>
</dbReference>
<gene>
    <name evidence="2" type="ORF">SacazDRAFT_01083</name>
</gene>
<proteinExistence type="predicted"/>
<dbReference type="Gene3D" id="3.40.50.880">
    <property type="match status" value="1"/>
</dbReference>
<evidence type="ECO:0000313" key="3">
    <source>
        <dbReference type="Proteomes" id="UP000004705"/>
    </source>
</evidence>
<dbReference type="InterPro" id="IPR002818">
    <property type="entry name" value="DJ-1/PfpI"/>
</dbReference>
<dbReference type="PANTHER" id="PTHR43130">
    <property type="entry name" value="ARAC-FAMILY TRANSCRIPTIONAL REGULATOR"/>
    <property type="match status" value="1"/>
</dbReference>
<organism evidence="2 3">
    <name type="scientific">Saccharomonospora azurea NA-128</name>
    <dbReference type="NCBI Taxonomy" id="882081"/>
    <lineage>
        <taxon>Bacteria</taxon>
        <taxon>Bacillati</taxon>
        <taxon>Actinomycetota</taxon>
        <taxon>Actinomycetes</taxon>
        <taxon>Pseudonocardiales</taxon>
        <taxon>Pseudonocardiaceae</taxon>
        <taxon>Saccharomonospora</taxon>
    </lineage>
</organism>
<dbReference type="AlphaFoldDB" id="H8GF79"/>
<keyword evidence="3" id="KW-1185">Reference proteome</keyword>
<protein>
    <submittedName>
        <fullName evidence="2">Transcriptional regulator containing an amidase domain and an AraC-type DNA-binding HTH domain</fullName>
    </submittedName>
</protein>
<reference evidence="2 3" key="1">
    <citation type="journal article" date="2012" name="Stand. Genomic Sci.">
        <title>Genome sequence of the soil bacterium Saccharomonospora azurea type strain (NA-128(T)).</title>
        <authorList>
            <person name="Klenk H.P."/>
            <person name="Held B."/>
            <person name="Lucas S."/>
            <person name="Lapidus A."/>
            <person name="Copeland A."/>
            <person name="Hammon N."/>
            <person name="Pitluck S."/>
            <person name="Goodwin L.A."/>
            <person name="Han C."/>
            <person name="Tapia R."/>
            <person name="Brambilla E.M."/>
            <person name="Potter G."/>
            <person name="Land M."/>
            <person name="Ivanova N."/>
            <person name="Rohde M."/>
            <person name="Goker M."/>
            <person name="Detter J.C."/>
            <person name="Kyrpides N.C."/>
            <person name="Woyke T."/>
        </authorList>
    </citation>
    <scope>NUCLEOTIDE SEQUENCE [LARGE SCALE GENOMIC DNA]</scope>
    <source>
        <strain evidence="2 3">NA-128</strain>
    </source>
</reference>
<dbReference type="Proteomes" id="UP000004705">
    <property type="component" value="Chromosome"/>
</dbReference>
<dbReference type="InterPro" id="IPR052158">
    <property type="entry name" value="INH-QAR"/>
</dbReference>
<sequence length="232" mass="24982">MNRSLQIVCMLFPGVTQLDLTGPAQIFSRLPDTELSFAWHRIEPVLTDAGFAIVPNTTLTAAPQADVLFVPGGQGAFELFEDDVALEFLRRQSTGARYVTSVCTGSFALAAAGLLRGKRATSHWASLGLLERFGVTPTAQRVVHDGNVVTGAGVTSGMDFALSLAAEVFSPDVAKRVQLAIEYDPSPPFDAGSPERPEADAAQVEQTIEAMRELRGPLVDRAVDRLSQREIR</sequence>
<dbReference type="OrthoDB" id="4265717at2"/>
<dbReference type="GO" id="GO:0006355">
    <property type="term" value="P:regulation of DNA-templated transcription"/>
    <property type="evidence" value="ECO:0007669"/>
    <property type="project" value="TreeGrafter"/>
</dbReference>
<name>H8GF79_9PSEU</name>
<dbReference type="EMBL" id="CM001466">
    <property type="protein sequence ID" value="EHY88023.1"/>
    <property type="molecule type" value="Genomic_DNA"/>
</dbReference>
<dbReference type="CDD" id="cd03139">
    <property type="entry name" value="GATase1_PfpI_2"/>
    <property type="match status" value="1"/>
</dbReference>
<dbReference type="HOGENOM" id="CLU_000445_44_1_11"/>
<evidence type="ECO:0000313" key="2">
    <source>
        <dbReference type="EMBL" id="EHY88023.1"/>
    </source>
</evidence>
<dbReference type="Pfam" id="PF01965">
    <property type="entry name" value="DJ-1_PfpI"/>
    <property type="match status" value="1"/>
</dbReference>
<dbReference type="RefSeq" id="WP_005439350.1">
    <property type="nucleotide sequence ID" value="NZ_CM001466.1"/>
</dbReference>
<accession>H8GF79</accession>
<keyword evidence="2" id="KW-0238">DNA-binding</keyword>